<sequence length="103" mass="11309">DTNLIAVKDSETFVVSWAILHAPFMRLVECFFSNSQLDTPHYVFGQITKYFKPGYRLLTSLGIPDPGRLPDGIFPAGIEAMAAISPDGAEIVLTVSCVNSVYR</sequence>
<feature type="non-terminal residue" evidence="1">
    <location>
        <position position="103"/>
    </location>
</feature>
<accession>A0A7J6L158</accession>
<dbReference type="AlphaFoldDB" id="A0A7J6L158"/>
<comment type="caution">
    <text evidence="1">The sequence shown here is derived from an EMBL/GenBank/DDBJ whole genome shotgun (WGS) entry which is preliminary data.</text>
</comment>
<proteinExistence type="predicted"/>
<protein>
    <submittedName>
        <fullName evidence="1">Uncharacterized protein</fullName>
    </submittedName>
</protein>
<organism evidence="1 2">
    <name type="scientific">Perkinsus chesapeaki</name>
    <name type="common">Clam parasite</name>
    <name type="synonym">Perkinsus andrewsi</name>
    <dbReference type="NCBI Taxonomy" id="330153"/>
    <lineage>
        <taxon>Eukaryota</taxon>
        <taxon>Sar</taxon>
        <taxon>Alveolata</taxon>
        <taxon>Perkinsozoa</taxon>
        <taxon>Perkinsea</taxon>
        <taxon>Perkinsida</taxon>
        <taxon>Perkinsidae</taxon>
        <taxon>Perkinsus</taxon>
    </lineage>
</organism>
<gene>
    <name evidence="1" type="ORF">FOL47_010594</name>
</gene>
<evidence type="ECO:0000313" key="1">
    <source>
        <dbReference type="EMBL" id="KAF4653325.1"/>
    </source>
</evidence>
<dbReference type="EMBL" id="JAAPAO010000831">
    <property type="protein sequence ID" value="KAF4653325.1"/>
    <property type="molecule type" value="Genomic_DNA"/>
</dbReference>
<dbReference type="Proteomes" id="UP000591131">
    <property type="component" value="Unassembled WGS sequence"/>
</dbReference>
<keyword evidence="2" id="KW-1185">Reference proteome</keyword>
<evidence type="ECO:0000313" key="2">
    <source>
        <dbReference type="Proteomes" id="UP000591131"/>
    </source>
</evidence>
<name>A0A7J6L158_PERCH</name>
<reference evidence="1 2" key="1">
    <citation type="submission" date="2020-04" db="EMBL/GenBank/DDBJ databases">
        <title>Perkinsus chesapeaki whole genome sequence.</title>
        <authorList>
            <person name="Bogema D.R."/>
        </authorList>
    </citation>
    <scope>NUCLEOTIDE SEQUENCE [LARGE SCALE GENOMIC DNA]</scope>
    <source>
        <strain evidence="1">ATCC PRA-425</strain>
    </source>
</reference>